<dbReference type="InterPro" id="IPR011993">
    <property type="entry name" value="PH-like_dom_sf"/>
</dbReference>
<keyword evidence="3" id="KW-0811">Translocation</keyword>
<proteinExistence type="predicted"/>
<evidence type="ECO:0000313" key="7">
    <source>
        <dbReference type="EMBL" id="KAK3252194.1"/>
    </source>
</evidence>
<dbReference type="PROSITE" id="PS50196">
    <property type="entry name" value="RANBD1"/>
    <property type="match status" value="1"/>
</dbReference>
<evidence type="ECO:0000256" key="2">
    <source>
        <dbReference type="ARBA" id="ARBA00022816"/>
    </source>
</evidence>
<dbReference type="InterPro" id="IPR045256">
    <property type="entry name" value="RanBP1_RanBD"/>
</dbReference>
<keyword evidence="8" id="KW-1185">Reference proteome</keyword>
<feature type="compositionally biased region" description="Acidic residues" evidence="5">
    <location>
        <begin position="242"/>
        <end position="251"/>
    </location>
</feature>
<accession>A0AAE0CDG7</accession>
<reference evidence="7 8" key="1">
    <citation type="journal article" date="2015" name="Genome Biol. Evol.">
        <title>Comparative Genomics of a Bacterivorous Green Alga Reveals Evolutionary Causalities and Consequences of Phago-Mixotrophic Mode of Nutrition.</title>
        <authorList>
            <person name="Burns J.A."/>
            <person name="Paasch A."/>
            <person name="Narechania A."/>
            <person name="Kim E."/>
        </authorList>
    </citation>
    <scope>NUCLEOTIDE SEQUENCE [LARGE SCALE GENOMIC DNA]</scope>
    <source>
        <strain evidence="7 8">PLY_AMNH</strain>
    </source>
</reference>
<dbReference type="Gene3D" id="2.30.29.30">
    <property type="entry name" value="Pleckstrin-homology domain (PH domain)/Phosphotyrosine-binding domain (PTB)"/>
    <property type="match status" value="1"/>
</dbReference>
<dbReference type="GO" id="GO:0005643">
    <property type="term" value="C:nuclear pore"/>
    <property type="evidence" value="ECO:0007669"/>
    <property type="project" value="UniProtKB-SubCell"/>
</dbReference>
<dbReference type="CDD" id="cd13179">
    <property type="entry name" value="RanBD_RanBP1"/>
    <property type="match status" value="1"/>
</dbReference>
<keyword evidence="4" id="KW-0906">Nuclear pore complex</keyword>
<name>A0AAE0CDG7_9CHLO</name>
<evidence type="ECO:0000256" key="4">
    <source>
        <dbReference type="ARBA" id="ARBA00023132"/>
    </source>
</evidence>
<comment type="caution">
    <text evidence="7">The sequence shown here is derived from an EMBL/GenBank/DDBJ whole genome shotgun (WGS) entry which is preliminary data.</text>
</comment>
<feature type="region of interest" description="Disordered" evidence="5">
    <location>
        <begin position="214"/>
        <end position="259"/>
    </location>
</feature>
<dbReference type="FunFam" id="2.30.29.30:FF:000018">
    <property type="entry name" value="E3 SUMO-protein ligase RanBP2"/>
    <property type="match status" value="1"/>
</dbReference>
<feature type="compositionally biased region" description="Low complexity" evidence="5">
    <location>
        <begin position="15"/>
        <end position="29"/>
    </location>
</feature>
<feature type="region of interest" description="Disordered" evidence="5">
    <location>
        <begin position="1"/>
        <end position="38"/>
    </location>
</feature>
<feature type="compositionally biased region" description="Basic and acidic residues" evidence="5">
    <location>
        <begin position="227"/>
        <end position="238"/>
    </location>
</feature>
<dbReference type="GO" id="GO:0051028">
    <property type="term" value="P:mRNA transport"/>
    <property type="evidence" value="ECO:0007669"/>
    <property type="project" value="UniProtKB-KW"/>
</dbReference>
<keyword evidence="4" id="KW-0539">Nucleus</keyword>
<keyword evidence="4" id="KW-0653">Protein transport</keyword>
<feature type="compositionally biased region" description="Basic and acidic residues" evidence="5">
    <location>
        <begin position="1"/>
        <end position="12"/>
    </location>
</feature>
<feature type="domain" description="RanBD1" evidence="6">
    <location>
        <begin position="83"/>
        <end position="221"/>
    </location>
</feature>
<protein>
    <recommendedName>
        <fullName evidence="6">RanBD1 domain-containing protein</fullName>
    </recommendedName>
</protein>
<sequence length="272" mass="28734">MADEATDPKPETAEEAPAPAEAADATETPAAPPAFGFGAVGGESGFQFGGIGAAPPAPVPIGGGAAAESADDAADAERDCAASFAPIVNLEAVDVVTGEEGEDILYEQKAKAYRFDTNGKSGPEWKERGLGQVKILEDKETKKKRLLMRREKTHKICLNQAVSTAVTLAVHPGSDKSWVWTAMDFSDGELKEEVLCIKFGTVEKAEGFKAAYEDAQSKVSAEADASGEEKTKDEKEEAAAPTEEEKEEVEEKADPAADDLAEKIEKVAVEES</sequence>
<dbReference type="Pfam" id="PF00638">
    <property type="entry name" value="Ran_BP1"/>
    <property type="match status" value="1"/>
</dbReference>
<dbReference type="InterPro" id="IPR045255">
    <property type="entry name" value="RanBP1-like"/>
</dbReference>
<dbReference type="PANTHER" id="PTHR23138:SF87">
    <property type="entry name" value="E3 SUMO-PROTEIN LIGASE RANBP2"/>
    <property type="match status" value="1"/>
</dbReference>
<evidence type="ECO:0000313" key="8">
    <source>
        <dbReference type="Proteomes" id="UP001190700"/>
    </source>
</evidence>
<dbReference type="GO" id="GO:0015031">
    <property type="term" value="P:protein transport"/>
    <property type="evidence" value="ECO:0007669"/>
    <property type="project" value="UniProtKB-KW"/>
</dbReference>
<evidence type="ECO:0000256" key="3">
    <source>
        <dbReference type="ARBA" id="ARBA00023010"/>
    </source>
</evidence>
<keyword evidence="2" id="KW-0509">mRNA transport</keyword>
<dbReference type="GO" id="GO:0005096">
    <property type="term" value="F:GTPase activator activity"/>
    <property type="evidence" value="ECO:0007669"/>
    <property type="project" value="TreeGrafter"/>
</dbReference>
<dbReference type="SUPFAM" id="SSF50729">
    <property type="entry name" value="PH domain-like"/>
    <property type="match status" value="1"/>
</dbReference>
<dbReference type="GO" id="GO:0006913">
    <property type="term" value="P:nucleocytoplasmic transport"/>
    <property type="evidence" value="ECO:0007669"/>
    <property type="project" value="InterPro"/>
</dbReference>
<dbReference type="SMART" id="SM00160">
    <property type="entry name" value="RanBD"/>
    <property type="match status" value="1"/>
</dbReference>
<evidence type="ECO:0000256" key="1">
    <source>
        <dbReference type="ARBA" id="ARBA00004567"/>
    </source>
</evidence>
<evidence type="ECO:0000259" key="6">
    <source>
        <dbReference type="PROSITE" id="PS50196"/>
    </source>
</evidence>
<dbReference type="GO" id="GO:0005737">
    <property type="term" value="C:cytoplasm"/>
    <property type="evidence" value="ECO:0007669"/>
    <property type="project" value="TreeGrafter"/>
</dbReference>
<dbReference type="Proteomes" id="UP001190700">
    <property type="component" value="Unassembled WGS sequence"/>
</dbReference>
<dbReference type="AlphaFoldDB" id="A0AAE0CDG7"/>
<dbReference type="InterPro" id="IPR000156">
    <property type="entry name" value="Ran_bind_dom"/>
</dbReference>
<keyword evidence="2" id="KW-0813">Transport</keyword>
<evidence type="ECO:0000256" key="5">
    <source>
        <dbReference type="SAM" id="MobiDB-lite"/>
    </source>
</evidence>
<dbReference type="PANTHER" id="PTHR23138">
    <property type="entry name" value="RAN BINDING PROTEIN"/>
    <property type="match status" value="1"/>
</dbReference>
<gene>
    <name evidence="7" type="ORF">CYMTET_38501</name>
</gene>
<comment type="subcellular location">
    <subcellularLocation>
        <location evidence="1">Nucleus</location>
        <location evidence="1">Nuclear pore complex</location>
    </subcellularLocation>
</comment>
<dbReference type="EMBL" id="LGRX02025566">
    <property type="protein sequence ID" value="KAK3252194.1"/>
    <property type="molecule type" value="Genomic_DNA"/>
</dbReference>
<organism evidence="7 8">
    <name type="scientific">Cymbomonas tetramitiformis</name>
    <dbReference type="NCBI Taxonomy" id="36881"/>
    <lineage>
        <taxon>Eukaryota</taxon>
        <taxon>Viridiplantae</taxon>
        <taxon>Chlorophyta</taxon>
        <taxon>Pyramimonadophyceae</taxon>
        <taxon>Pyramimonadales</taxon>
        <taxon>Pyramimonadaceae</taxon>
        <taxon>Cymbomonas</taxon>
    </lineage>
</organism>